<gene>
    <name evidence="1" type="ORF">GCM10016234_32110</name>
</gene>
<dbReference type="EMBL" id="BMZQ01000002">
    <property type="protein sequence ID" value="GHD19898.1"/>
    <property type="molecule type" value="Genomic_DNA"/>
</dbReference>
<sequence>MPAKIFGTTNIDVPLLAANEVFDMEHIAAVLLLIGCSDDMSACRELPVQTAIFESAEECEAEINPAIAGMTTTFSQVMGKCVAVDPAMEEEDAELVWNLKADGSLYAAVEVPDVMVAENATKQDRYVGQE</sequence>
<dbReference type="RefSeq" id="WP_189505644.1">
    <property type="nucleotide sequence ID" value="NZ_BMZQ01000002.1"/>
</dbReference>
<dbReference type="AlphaFoldDB" id="A0A8J3DTZ1"/>
<proteinExistence type="predicted"/>
<evidence type="ECO:0000313" key="1">
    <source>
        <dbReference type="EMBL" id="GHD19898.1"/>
    </source>
</evidence>
<accession>A0A8J3DTZ1</accession>
<protein>
    <submittedName>
        <fullName evidence="1">Uncharacterized protein</fullName>
    </submittedName>
</protein>
<dbReference type="Proteomes" id="UP000630142">
    <property type="component" value="Unassembled WGS sequence"/>
</dbReference>
<keyword evidence="2" id="KW-1185">Reference proteome</keyword>
<name>A0A8J3DTZ1_9HYPH</name>
<reference evidence="1" key="2">
    <citation type="submission" date="2020-09" db="EMBL/GenBank/DDBJ databases">
        <authorList>
            <person name="Sun Q."/>
            <person name="Kim S."/>
        </authorList>
    </citation>
    <scope>NUCLEOTIDE SEQUENCE</scope>
    <source>
        <strain evidence="1">KCTC 42249</strain>
    </source>
</reference>
<organism evidence="1 2">
    <name type="scientific">Tianweitania populi</name>
    <dbReference type="NCBI Taxonomy" id="1607949"/>
    <lineage>
        <taxon>Bacteria</taxon>
        <taxon>Pseudomonadati</taxon>
        <taxon>Pseudomonadota</taxon>
        <taxon>Alphaproteobacteria</taxon>
        <taxon>Hyphomicrobiales</taxon>
        <taxon>Phyllobacteriaceae</taxon>
        <taxon>Tianweitania</taxon>
    </lineage>
</organism>
<evidence type="ECO:0000313" key="2">
    <source>
        <dbReference type="Proteomes" id="UP000630142"/>
    </source>
</evidence>
<comment type="caution">
    <text evidence="1">The sequence shown here is derived from an EMBL/GenBank/DDBJ whole genome shotgun (WGS) entry which is preliminary data.</text>
</comment>
<reference evidence="1" key="1">
    <citation type="journal article" date="2014" name="Int. J. Syst. Evol. Microbiol.">
        <title>Complete genome sequence of Corynebacterium casei LMG S-19264T (=DSM 44701T), isolated from a smear-ripened cheese.</title>
        <authorList>
            <consortium name="US DOE Joint Genome Institute (JGI-PGF)"/>
            <person name="Walter F."/>
            <person name="Albersmeier A."/>
            <person name="Kalinowski J."/>
            <person name="Ruckert C."/>
        </authorList>
    </citation>
    <scope>NUCLEOTIDE SEQUENCE</scope>
    <source>
        <strain evidence="1">KCTC 42249</strain>
    </source>
</reference>